<evidence type="ECO:0000256" key="9">
    <source>
        <dbReference type="SAM" id="Phobius"/>
    </source>
</evidence>
<keyword evidence="6" id="KW-0418">Kinase</keyword>
<dbReference type="Gene3D" id="3.30.565.10">
    <property type="entry name" value="Histidine kinase-like ATPase, C-terminal domain"/>
    <property type="match status" value="1"/>
</dbReference>
<dbReference type="CDD" id="cd00082">
    <property type="entry name" value="HisKA"/>
    <property type="match status" value="1"/>
</dbReference>
<dbReference type="InterPro" id="IPR003661">
    <property type="entry name" value="HisK_dim/P_dom"/>
</dbReference>
<comment type="caution">
    <text evidence="11">The sequence shown here is derived from an EMBL/GenBank/DDBJ whole genome shotgun (WGS) entry which is preliminary data.</text>
</comment>
<dbReference type="SMART" id="SM00387">
    <property type="entry name" value="HATPase_c"/>
    <property type="match status" value="1"/>
</dbReference>
<evidence type="ECO:0000256" key="2">
    <source>
        <dbReference type="ARBA" id="ARBA00012438"/>
    </source>
</evidence>
<evidence type="ECO:0000256" key="5">
    <source>
        <dbReference type="ARBA" id="ARBA00022741"/>
    </source>
</evidence>
<keyword evidence="4" id="KW-0808">Transferase</keyword>
<evidence type="ECO:0000256" key="8">
    <source>
        <dbReference type="ARBA" id="ARBA00023012"/>
    </source>
</evidence>
<evidence type="ECO:0000313" key="12">
    <source>
        <dbReference type="Proteomes" id="UP001528850"/>
    </source>
</evidence>
<dbReference type="EMBL" id="JARJJS010000004">
    <property type="protein sequence ID" value="MDF4026394.1"/>
    <property type="molecule type" value="Genomic_DNA"/>
</dbReference>
<dbReference type="PANTHER" id="PTHR43065:SF46">
    <property type="entry name" value="C4-DICARBOXYLATE TRANSPORT SENSOR PROTEIN DCTB"/>
    <property type="match status" value="1"/>
</dbReference>
<dbReference type="InterPro" id="IPR035965">
    <property type="entry name" value="PAS-like_dom_sf"/>
</dbReference>
<proteinExistence type="predicted"/>
<organism evidence="11 12">
    <name type="scientific">Luteibacter sahnii</name>
    <dbReference type="NCBI Taxonomy" id="3021977"/>
    <lineage>
        <taxon>Bacteria</taxon>
        <taxon>Pseudomonadati</taxon>
        <taxon>Pseudomonadota</taxon>
        <taxon>Gammaproteobacteria</taxon>
        <taxon>Lysobacterales</taxon>
        <taxon>Rhodanobacteraceae</taxon>
        <taxon>Luteibacter</taxon>
    </lineage>
</organism>
<evidence type="ECO:0000256" key="1">
    <source>
        <dbReference type="ARBA" id="ARBA00000085"/>
    </source>
</evidence>
<dbReference type="Pfam" id="PF02518">
    <property type="entry name" value="HATPase_c"/>
    <property type="match status" value="1"/>
</dbReference>
<keyword evidence="12" id="KW-1185">Reference proteome</keyword>
<evidence type="ECO:0000313" key="11">
    <source>
        <dbReference type="EMBL" id="MDF4026394.1"/>
    </source>
</evidence>
<sequence>MKGYPKLSEPEANPARVRRRALLWAAWLVAPGVAALAVLVIQDDAPFSTRLLIGLGGLAGMGIMARILGRHLLFTLDTVFALLASLREGDYGLRGHEPKGPSPLQGLVAHVNLLSDDLRAGRRKRTEASRLLGKTLVALNSAVFVIDDEHRLRLVNPAGRRLLAGDRGGLIGQDVARLGLEPVLAVPDDTILQHQFATASGRWAVRRAVWHSEGREHTMVMLHDLSAALSEEERRAWQRLLRVLSHELNNSLTPIGSLAESLTVMLDIEDDDGSKDVLREGLDAIGRRAGSLARFLSGYGRLARLPPLQQRIFRLDESLARLARLEHRLAIDVTGTAPVTIRGDEDQLGQAFINLLRNAVEATLDTGGRVWIDWRVDIEQIVVCIVDEGIGLPTSDGLFVPFFTTKPQGSGIGLILTRLIVEAHGGQVDLVPRTEGPGAVANVRLPRVAPERPLADTGVHIRTTA</sequence>
<dbReference type="PANTHER" id="PTHR43065">
    <property type="entry name" value="SENSOR HISTIDINE KINASE"/>
    <property type="match status" value="1"/>
</dbReference>
<dbReference type="SUPFAM" id="SSF55785">
    <property type="entry name" value="PYP-like sensor domain (PAS domain)"/>
    <property type="match status" value="1"/>
</dbReference>
<dbReference type="InterPro" id="IPR003594">
    <property type="entry name" value="HATPase_dom"/>
</dbReference>
<gene>
    <name evidence="11" type="ORF">P3W24_15580</name>
</gene>
<dbReference type="InterPro" id="IPR004358">
    <property type="entry name" value="Sig_transdc_His_kin-like_C"/>
</dbReference>
<dbReference type="PROSITE" id="PS50109">
    <property type="entry name" value="HIS_KIN"/>
    <property type="match status" value="1"/>
</dbReference>
<dbReference type="SUPFAM" id="SSF55874">
    <property type="entry name" value="ATPase domain of HSP90 chaperone/DNA topoisomerase II/histidine kinase"/>
    <property type="match status" value="1"/>
</dbReference>
<keyword evidence="7 11" id="KW-0067">ATP-binding</keyword>
<name>A0ABT6BEB2_9GAMM</name>
<keyword evidence="9" id="KW-1133">Transmembrane helix</keyword>
<keyword evidence="9" id="KW-0472">Membrane</keyword>
<keyword evidence="8" id="KW-0902">Two-component regulatory system</keyword>
<protein>
    <recommendedName>
        <fullName evidence="2">histidine kinase</fullName>
        <ecNumber evidence="2">2.7.13.3</ecNumber>
    </recommendedName>
</protein>
<keyword evidence="3" id="KW-0597">Phosphoprotein</keyword>
<feature type="domain" description="Histidine kinase" evidence="10">
    <location>
        <begin position="243"/>
        <end position="449"/>
    </location>
</feature>
<dbReference type="SUPFAM" id="SSF47384">
    <property type="entry name" value="Homodimeric domain of signal transducing histidine kinase"/>
    <property type="match status" value="1"/>
</dbReference>
<evidence type="ECO:0000256" key="4">
    <source>
        <dbReference type="ARBA" id="ARBA00022679"/>
    </source>
</evidence>
<dbReference type="EC" id="2.7.13.3" evidence="2"/>
<evidence type="ECO:0000259" key="10">
    <source>
        <dbReference type="PROSITE" id="PS50109"/>
    </source>
</evidence>
<dbReference type="InterPro" id="IPR005467">
    <property type="entry name" value="His_kinase_dom"/>
</dbReference>
<keyword evidence="9" id="KW-0812">Transmembrane</keyword>
<dbReference type="Proteomes" id="UP001528850">
    <property type="component" value="Unassembled WGS sequence"/>
</dbReference>
<dbReference type="InterPro" id="IPR036890">
    <property type="entry name" value="HATPase_C_sf"/>
</dbReference>
<evidence type="ECO:0000256" key="6">
    <source>
        <dbReference type="ARBA" id="ARBA00022777"/>
    </source>
</evidence>
<keyword evidence="5" id="KW-0547">Nucleotide-binding</keyword>
<reference evidence="11 12" key="1">
    <citation type="journal article" date="2024" name="Curr. Microbiol.">
        <title>Luteibacter sahnii sp. nov., A Novel Yellow-Colored Xanthomonadin Pigment Producing Probiotic Bacterium from Healthy Rice Seed Microbiome.</title>
        <authorList>
            <person name="Jaiswal G."/>
            <person name="Rana R."/>
            <person name="Nayak P.K."/>
            <person name="Chouhan R."/>
            <person name="Gandhi S.G."/>
            <person name="Patel H.K."/>
            <person name="Patil P.B."/>
        </authorList>
    </citation>
    <scope>NUCLEOTIDE SEQUENCE [LARGE SCALE GENOMIC DNA]</scope>
    <source>
        <strain evidence="11 12">PPL201</strain>
    </source>
</reference>
<accession>A0ABT6BEB2</accession>
<dbReference type="PRINTS" id="PR00344">
    <property type="entry name" value="BCTRLSENSOR"/>
</dbReference>
<evidence type="ECO:0000256" key="3">
    <source>
        <dbReference type="ARBA" id="ARBA00022553"/>
    </source>
</evidence>
<comment type="catalytic activity">
    <reaction evidence="1">
        <text>ATP + protein L-histidine = ADP + protein N-phospho-L-histidine.</text>
        <dbReference type="EC" id="2.7.13.3"/>
    </reaction>
</comment>
<evidence type="ECO:0000256" key="7">
    <source>
        <dbReference type="ARBA" id="ARBA00022840"/>
    </source>
</evidence>
<dbReference type="InterPro" id="IPR036097">
    <property type="entry name" value="HisK_dim/P_sf"/>
</dbReference>
<feature type="transmembrane region" description="Helical" evidence="9">
    <location>
        <begin position="21"/>
        <end position="41"/>
    </location>
</feature>
<dbReference type="GO" id="GO:0005524">
    <property type="term" value="F:ATP binding"/>
    <property type="evidence" value="ECO:0007669"/>
    <property type="project" value="UniProtKB-KW"/>
</dbReference>